<proteinExistence type="inferred from homology"/>
<reference evidence="19" key="3">
    <citation type="journal article" date="2014" name="Nature">
        <title>Elephant shark genome provides unique insights into gnathostome evolution.</title>
        <authorList>
            <consortium name="International Elephant Shark Genome Sequencing Consortium"/>
            <person name="Venkatesh B."/>
            <person name="Lee A.P."/>
            <person name="Ravi V."/>
            <person name="Maurya A.K."/>
            <person name="Lian M.M."/>
            <person name="Swann J.B."/>
            <person name="Ohta Y."/>
            <person name="Flajnik M.F."/>
            <person name="Sutoh Y."/>
            <person name="Kasahara M."/>
            <person name="Hoon S."/>
            <person name="Gangu V."/>
            <person name="Roy S.W."/>
            <person name="Irimia M."/>
            <person name="Korzh V."/>
            <person name="Kondrychyn I."/>
            <person name="Lim Z.W."/>
            <person name="Tay B.H."/>
            <person name="Tohari S."/>
            <person name="Kong K.W."/>
            <person name="Ho S."/>
            <person name="Lorente-Galdos B."/>
            <person name="Quilez J."/>
            <person name="Marques-Bonet T."/>
            <person name="Raney B.J."/>
            <person name="Ingham P.W."/>
            <person name="Tay A."/>
            <person name="Hillier L.W."/>
            <person name="Minx P."/>
            <person name="Boehm T."/>
            <person name="Wilson R.K."/>
            <person name="Brenner S."/>
            <person name="Warren W.C."/>
        </authorList>
    </citation>
    <scope>NUCLEOTIDE SEQUENCE [LARGE SCALE GENOMIC DNA]</scope>
</reference>
<dbReference type="AlphaFoldDB" id="A0A4W3J8C3"/>
<evidence type="ECO:0000256" key="8">
    <source>
        <dbReference type="ARBA" id="ARBA00022782"/>
    </source>
</evidence>
<evidence type="ECO:0000256" key="11">
    <source>
        <dbReference type="ARBA" id="ARBA00023054"/>
    </source>
</evidence>
<keyword evidence="6" id="KW-0963">Cytoplasm</keyword>
<evidence type="ECO:0000256" key="14">
    <source>
        <dbReference type="ARBA" id="ARBA00040458"/>
    </source>
</evidence>
<dbReference type="GeneID" id="103183023"/>
<dbReference type="KEGG" id="cmk:103183023"/>
<dbReference type="InterPro" id="IPR026099">
    <property type="entry name" value="Odf2-rel"/>
</dbReference>
<dbReference type="CTD" id="792921"/>
<evidence type="ECO:0000256" key="2">
    <source>
        <dbReference type="ARBA" id="ARBA00004230"/>
    </source>
</evidence>
<evidence type="ECO:0000256" key="3">
    <source>
        <dbReference type="ARBA" id="ARBA00004647"/>
    </source>
</evidence>
<dbReference type="Ensembl" id="ENSCMIT00000038962.1">
    <property type="protein sequence ID" value="ENSCMIP00000038412.1"/>
    <property type="gene ID" value="ENSCMIG00000016109.1"/>
</dbReference>
<dbReference type="GeneTree" id="ENSGT00530000063497"/>
<dbReference type="GO" id="GO:0030154">
    <property type="term" value="P:cell differentiation"/>
    <property type="evidence" value="ECO:0007669"/>
    <property type="project" value="UniProtKB-KW"/>
</dbReference>
<evidence type="ECO:0000313" key="18">
    <source>
        <dbReference type="Ensembl" id="ENSCMIP00000038412.1"/>
    </source>
</evidence>
<keyword evidence="9" id="KW-0282">Flagellum</keyword>
<dbReference type="PANTHER" id="PTHR23162:SF8">
    <property type="entry name" value="OUTER DENSE FIBER PROTEIN 2"/>
    <property type="match status" value="1"/>
</dbReference>
<keyword evidence="8" id="KW-0221">Differentiation</keyword>
<sequence>MLRREMKTRTPPLLHVHVDETTPVHVHVKKSPKPSPTKRVQQKLKGAFECGNLRATAKVKTRAPWIPPGKTSLRESGYKWEGPTHRLEITPLDGEKLHSTLHLSDLSTEEEDAVHEKMNQYEKKIRSLMNEVGTLKNEIELEKKGHLLEQREEELNESKRLIEEKEMELAGVTKELAITEQRNQMLRRNIEMMTDESDISCSERKRLHQEKDMLLTKLVEVEMDGAAVSKQVAALSSTICKLRNEKSVSASEANVLARQQGLLLQKLNTFSASNRLVQKMLKEQHCQQTDILKLAEQKETLFEKLSQSEAHNVRLSMKLHESEKEIEHLLSQCEAEKSTARASTEQFKTVETTRAHLQGQLRNKEAENNRMAIQIKNFERTIAHQKGEMDYLMEQLRLFQTKGDRDKEALKKATKAQKQRAERSEDTAEHLSVQLFEKETQLADALSSVESWKCHHNKLAKERNQLEKETSLLNKRITDLMDQLQHVEDKTRAEREALMTRLHAMTSESTSIRLENERLKASMCAVEEKLTFAQAEMQQLKLSVKRYEGLVDSYKAQVMKTRLEADDFCMKLVMAEKENKMLKEDVNKEIELVRRQMQSRLTDLEPVPELLKLTEHKLQDCQEQLIMYERKTAEQSASICDLRMKIEQQGDKESTAREKWQCMQEENRHLQLKLDALARKLDDGEAQNRELIQVVAKREETIHQNQHRLEEKSRECSSLARQLETALDEARCQVDQTRDRALSKERATQSKILDLETQLSRTKTELTQLGRSKEDAERRCQSRLQDLKDRLEQSESTNRSMQNYVQFLKSSYANVFGDTVLTSSPVCPRSPL</sequence>
<dbReference type="FunCoup" id="A0A4W3J8C3">
    <property type="interactions" value="186"/>
</dbReference>
<dbReference type="GO" id="GO:0005874">
    <property type="term" value="C:microtubule"/>
    <property type="evidence" value="ECO:0007669"/>
    <property type="project" value="UniProtKB-KW"/>
</dbReference>
<feature type="coiled-coil region" evidence="17">
    <location>
        <begin position="111"/>
        <end position="196"/>
    </location>
</feature>
<evidence type="ECO:0000256" key="13">
    <source>
        <dbReference type="ARBA" id="ARBA00023212"/>
    </source>
</evidence>
<reference evidence="18" key="5">
    <citation type="submission" date="2025-09" db="UniProtKB">
        <authorList>
            <consortium name="Ensembl"/>
        </authorList>
    </citation>
    <scope>IDENTIFICATION</scope>
</reference>
<feature type="coiled-coil region" evidence="17">
    <location>
        <begin position="667"/>
        <end position="804"/>
    </location>
</feature>
<keyword evidence="5" id="KW-0217">Developmental protein</keyword>
<evidence type="ECO:0000256" key="12">
    <source>
        <dbReference type="ARBA" id="ARBA00023069"/>
    </source>
</evidence>
<evidence type="ECO:0000256" key="16">
    <source>
        <dbReference type="ARBA" id="ARBA00043200"/>
    </source>
</evidence>
<gene>
    <name evidence="18" type="primary">odf2a</name>
</gene>
<dbReference type="GO" id="GO:0005813">
    <property type="term" value="C:centrosome"/>
    <property type="evidence" value="ECO:0007669"/>
    <property type="project" value="TreeGrafter"/>
</dbReference>
<keyword evidence="12" id="KW-0969">Cilium</keyword>
<reference evidence="19" key="2">
    <citation type="journal article" date="2007" name="PLoS Biol.">
        <title>Survey sequencing and comparative analysis of the elephant shark (Callorhinchus milii) genome.</title>
        <authorList>
            <person name="Venkatesh B."/>
            <person name="Kirkness E.F."/>
            <person name="Loh Y.H."/>
            <person name="Halpern A.L."/>
            <person name="Lee A.P."/>
            <person name="Johnson J."/>
            <person name="Dandona N."/>
            <person name="Viswanathan L.D."/>
            <person name="Tay A."/>
            <person name="Venter J.C."/>
            <person name="Strausberg R.L."/>
            <person name="Brenner S."/>
        </authorList>
    </citation>
    <scope>NUCLEOTIDE SEQUENCE [LARGE SCALE GENOMIC DNA]</scope>
</reference>
<comment type="subcellular location">
    <subcellularLocation>
        <location evidence="2">Cell projection</location>
        <location evidence="2">Cilium</location>
        <location evidence="2">Flagellum</location>
    </subcellularLocation>
    <subcellularLocation>
        <location evidence="1">Cytoplasm</location>
        <location evidence="1">Cytoskeleton</location>
        <location evidence="1">Microtubule organizing center</location>
        <location evidence="1">Centrosome</location>
        <location evidence="1">Centriole</location>
    </subcellularLocation>
    <subcellularLocation>
        <location evidence="3">Cytoplasm</location>
        <location evidence="3">Cytoskeleton</location>
        <location evidence="3">Spindle pole</location>
    </subcellularLocation>
</comment>
<organism evidence="18 19">
    <name type="scientific">Callorhinchus milii</name>
    <name type="common">Ghost shark</name>
    <dbReference type="NCBI Taxonomy" id="7868"/>
    <lineage>
        <taxon>Eukaryota</taxon>
        <taxon>Metazoa</taxon>
        <taxon>Chordata</taxon>
        <taxon>Craniata</taxon>
        <taxon>Vertebrata</taxon>
        <taxon>Chondrichthyes</taxon>
        <taxon>Holocephali</taxon>
        <taxon>Chimaeriformes</taxon>
        <taxon>Callorhinchidae</taxon>
        <taxon>Callorhinchus</taxon>
    </lineage>
</organism>
<keyword evidence="7" id="KW-0493">Microtubule</keyword>
<accession>A0A4W3J8C3</accession>
<protein>
    <recommendedName>
        <fullName evidence="14">Outer dense fiber protein 2</fullName>
    </recommendedName>
    <alternativeName>
        <fullName evidence="15">Cenexin</fullName>
    </alternativeName>
    <alternativeName>
        <fullName evidence="16">Outer dense fiber of sperm tails protein 2</fullName>
    </alternativeName>
</protein>
<dbReference type="GO" id="GO:0000922">
    <property type="term" value="C:spindle pole"/>
    <property type="evidence" value="ECO:0007669"/>
    <property type="project" value="UniProtKB-SubCell"/>
</dbReference>
<evidence type="ECO:0000256" key="6">
    <source>
        <dbReference type="ARBA" id="ARBA00022490"/>
    </source>
</evidence>
<dbReference type="PANTHER" id="PTHR23162">
    <property type="entry name" value="OUTER DENSE FIBER OF SPERM TAILS 2"/>
    <property type="match status" value="1"/>
</dbReference>
<evidence type="ECO:0000256" key="15">
    <source>
        <dbReference type="ARBA" id="ARBA00041830"/>
    </source>
</evidence>
<evidence type="ECO:0000256" key="10">
    <source>
        <dbReference type="ARBA" id="ARBA00022871"/>
    </source>
</evidence>
<dbReference type="GO" id="GO:0005814">
    <property type="term" value="C:centriole"/>
    <property type="evidence" value="ECO:0007669"/>
    <property type="project" value="UniProtKB-SubCell"/>
</dbReference>
<reference evidence="19" key="1">
    <citation type="journal article" date="2006" name="Science">
        <title>Ancient noncoding elements conserved in the human genome.</title>
        <authorList>
            <person name="Venkatesh B."/>
            <person name="Kirkness E.F."/>
            <person name="Loh Y.H."/>
            <person name="Halpern A.L."/>
            <person name="Lee A.P."/>
            <person name="Johnson J."/>
            <person name="Dandona N."/>
            <person name="Viswanathan L.D."/>
            <person name="Tay A."/>
            <person name="Venter J.C."/>
            <person name="Strausberg R.L."/>
            <person name="Brenner S."/>
        </authorList>
    </citation>
    <scope>NUCLEOTIDE SEQUENCE [LARGE SCALE GENOMIC DNA]</scope>
</reference>
<keyword evidence="11 17" id="KW-0175">Coiled coil</keyword>
<dbReference type="Proteomes" id="UP000314986">
    <property type="component" value="Unassembled WGS sequence"/>
</dbReference>
<evidence type="ECO:0000256" key="1">
    <source>
        <dbReference type="ARBA" id="ARBA00004114"/>
    </source>
</evidence>
<feature type="coiled-coil region" evidence="17">
    <location>
        <begin position="407"/>
        <end position="483"/>
    </location>
</feature>
<keyword evidence="10" id="KW-0744">Spermatogenesis</keyword>
<keyword evidence="13" id="KW-0206">Cytoskeleton</keyword>
<dbReference type="STRING" id="7868.ENSCMIP00000038412"/>
<feature type="coiled-coil region" evidence="17">
    <location>
        <begin position="312"/>
        <end position="381"/>
    </location>
</feature>
<keyword evidence="12" id="KW-0966">Cell projection</keyword>
<dbReference type="OMA" id="HVHINDT"/>
<evidence type="ECO:0000313" key="19">
    <source>
        <dbReference type="Proteomes" id="UP000314986"/>
    </source>
</evidence>
<reference evidence="18" key="4">
    <citation type="submission" date="2025-08" db="UniProtKB">
        <authorList>
            <consortium name="Ensembl"/>
        </authorList>
    </citation>
    <scope>IDENTIFICATION</scope>
</reference>
<feature type="coiled-coil region" evidence="17">
    <location>
        <begin position="530"/>
        <end position="631"/>
    </location>
</feature>
<evidence type="ECO:0000256" key="5">
    <source>
        <dbReference type="ARBA" id="ARBA00022473"/>
    </source>
</evidence>
<keyword evidence="19" id="KW-1185">Reference proteome</keyword>
<comment type="similarity">
    <text evidence="4">Belongs to the ODF2 family.</text>
</comment>
<evidence type="ECO:0000256" key="9">
    <source>
        <dbReference type="ARBA" id="ARBA00022846"/>
    </source>
</evidence>
<evidence type="ECO:0000256" key="7">
    <source>
        <dbReference type="ARBA" id="ARBA00022701"/>
    </source>
</evidence>
<dbReference type="GO" id="GO:1902017">
    <property type="term" value="P:regulation of cilium assembly"/>
    <property type="evidence" value="ECO:0007669"/>
    <property type="project" value="TreeGrafter"/>
</dbReference>
<evidence type="ECO:0000256" key="17">
    <source>
        <dbReference type="SAM" id="Coils"/>
    </source>
</evidence>
<evidence type="ECO:0000256" key="4">
    <source>
        <dbReference type="ARBA" id="ARBA00009316"/>
    </source>
</evidence>
<dbReference type="RefSeq" id="XP_007898436.1">
    <property type="nucleotide sequence ID" value="XM_007900245.2"/>
</dbReference>
<name>A0A4W3J8C3_CALMI</name>
<dbReference type="InParanoid" id="A0A4W3J8C3"/>
<dbReference type="GO" id="GO:0031514">
    <property type="term" value="C:motile cilium"/>
    <property type="evidence" value="ECO:0007669"/>
    <property type="project" value="UniProtKB-SubCell"/>
</dbReference>
<dbReference type="OrthoDB" id="413404at2759"/>